<dbReference type="Gene3D" id="3.40.50.1580">
    <property type="entry name" value="Nucleoside phosphorylase domain"/>
    <property type="match status" value="3"/>
</dbReference>
<dbReference type="PROSITE" id="PS01240">
    <property type="entry name" value="PNP_MTAP_2"/>
    <property type="match status" value="2"/>
</dbReference>
<comment type="catalytic activity">
    <reaction evidence="12">
        <text>guanosine + phosphate = alpha-D-ribose 1-phosphate + guanine</text>
        <dbReference type="Rhea" id="RHEA:13233"/>
        <dbReference type="ChEBI" id="CHEBI:16235"/>
        <dbReference type="ChEBI" id="CHEBI:16750"/>
        <dbReference type="ChEBI" id="CHEBI:43474"/>
        <dbReference type="ChEBI" id="CHEBI:57720"/>
        <dbReference type="EC" id="2.4.2.1"/>
    </reaction>
</comment>
<dbReference type="UniPathway" id="UPA00606"/>
<evidence type="ECO:0000256" key="13">
    <source>
        <dbReference type="ARBA" id="ARBA00031036"/>
    </source>
</evidence>
<evidence type="ECO:0000259" key="15">
    <source>
        <dbReference type="Pfam" id="PF01048"/>
    </source>
</evidence>
<feature type="domain" description="Nucleoside phosphorylase" evidence="15">
    <location>
        <begin position="238"/>
        <end position="471"/>
    </location>
</feature>
<dbReference type="FunFam" id="3.40.50.1580:FF:000004">
    <property type="entry name" value="Purine nucleoside phosphorylase"/>
    <property type="match status" value="1"/>
</dbReference>
<dbReference type="InterPro" id="IPR018099">
    <property type="entry name" value="Purine_phosphorylase-2_CS"/>
</dbReference>
<evidence type="ECO:0000256" key="1">
    <source>
        <dbReference type="ARBA" id="ARBA00005058"/>
    </source>
</evidence>
<reference evidence="18" key="1">
    <citation type="submission" date="2017-02" db="UniProtKB">
        <authorList>
            <consortium name="WormBaseParasite"/>
        </authorList>
    </citation>
    <scope>IDENTIFICATION</scope>
</reference>
<dbReference type="AlphaFoldDB" id="A0A0R3WMG8"/>
<dbReference type="GO" id="GO:0005737">
    <property type="term" value="C:cytoplasm"/>
    <property type="evidence" value="ECO:0007669"/>
    <property type="project" value="TreeGrafter"/>
</dbReference>
<dbReference type="EC" id="2.4.2.1" evidence="4"/>
<comment type="pathway">
    <text evidence="1">Purine metabolism; purine nucleoside salvage.</text>
</comment>
<dbReference type="EMBL" id="UYWX01000625">
    <property type="protein sequence ID" value="VDM18683.1"/>
    <property type="molecule type" value="Genomic_DNA"/>
</dbReference>
<dbReference type="InterPro" id="IPR035994">
    <property type="entry name" value="Nucleoside_phosphorylase_sf"/>
</dbReference>
<dbReference type="OrthoDB" id="10261782at2759"/>
<evidence type="ECO:0000313" key="18">
    <source>
        <dbReference type="WBParaSite" id="TTAC_0000195601-mRNA-1"/>
    </source>
</evidence>
<dbReference type="Pfam" id="PF01048">
    <property type="entry name" value="PNP_UDP_1"/>
    <property type="match status" value="3"/>
</dbReference>
<dbReference type="CDD" id="cd09009">
    <property type="entry name" value="PNP-EcPNPII_like"/>
    <property type="match status" value="2"/>
</dbReference>
<evidence type="ECO:0000256" key="2">
    <source>
        <dbReference type="ARBA" id="ARBA00006751"/>
    </source>
</evidence>
<sequence length="647" mass="70773">MTDIYTKELREMAKTVGAEMHIEDYLHEGVYLAEMGPTYETISESRFARLTGADAVGMSTAHETIVAKHVGMKVFAMSLITNKIVIEEDSQVICTHDEVLQTAAMRGEVMKTFVMKMIERILQWNLPADCQGVTVSYLPPRSCSWHHAFYLTPIENDSTSDFSRTQERGGGRFGQEMYNTNGLAVGKQLTDEHMWMGHIAPPSSHTHTHTHKPPMDFYEDATTAANFIKSKVPLTPQVGIICGSGLDKVADAVSQPIRIKYADIKHFPITTVKGHPGNLVFGKLAGKYVVVMQGRFHPYEGYPMSQVTLPIRVMKLLGVETLIVTNAAGGLNPDYNAGDLMIIKDHINLLGMTGLNPLVGPNDERFGPRFPAMTDIYTKELREVAKTVGAEMHIEDHLHEGVYLAVIGPSYSTTSESQFHRLIGADAVGMSTAHETIVAKHVGMKVFAISVITDKVGLGEDTEVACTHEDVLRTAVMLGHIAPPSSHTHTHTHKPPMDFYEDATTAANFIKSKVPLTPQVGIICGSGLDKVADAVSQPILIKYADIKQFPISTVKGHPGNLVFGKLAGKYVVVMQGRCHPYEGYPMSQVTLPVRVMKLLGVETLIVTNAAGGLNPDYNAGDLMIIKDHINLLGMTGLNPLVGPNDER</sequence>
<accession>A0A0R3WMG8</accession>
<dbReference type="PANTHER" id="PTHR11904:SF9">
    <property type="entry name" value="PURINE NUCLEOSIDE PHOSPHORYLASE-RELATED"/>
    <property type="match status" value="1"/>
</dbReference>
<evidence type="ECO:0000256" key="4">
    <source>
        <dbReference type="ARBA" id="ARBA00011886"/>
    </source>
</evidence>
<evidence type="ECO:0000313" key="16">
    <source>
        <dbReference type="EMBL" id="VDM18683.1"/>
    </source>
</evidence>
<dbReference type="NCBIfam" id="TIGR01700">
    <property type="entry name" value="PNPH"/>
    <property type="match status" value="1"/>
</dbReference>
<comment type="similarity">
    <text evidence="2">Belongs to the PNP/MTAP phosphorylase family.</text>
</comment>
<evidence type="ECO:0000256" key="6">
    <source>
        <dbReference type="ARBA" id="ARBA00022676"/>
    </source>
</evidence>
<comment type="catalytic activity">
    <reaction evidence="11">
        <text>2'-deoxyinosine + phosphate = 2-deoxy-alpha-D-ribose 1-phosphate + hypoxanthine</text>
        <dbReference type="Rhea" id="RHEA:27750"/>
        <dbReference type="ChEBI" id="CHEBI:17368"/>
        <dbReference type="ChEBI" id="CHEBI:28997"/>
        <dbReference type="ChEBI" id="CHEBI:43474"/>
        <dbReference type="ChEBI" id="CHEBI:57259"/>
        <dbReference type="EC" id="2.4.2.1"/>
    </reaction>
</comment>
<feature type="domain" description="Nucleoside phosphorylase" evidence="15">
    <location>
        <begin position="520"/>
        <end position="646"/>
    </location>
</feature>
<evidence type="ECO:0000256" key="3">
    <source>
        <dbReference type="ARBA" id="ARBA00011233"/>
    </source>
</evidence>
<dbReference type="PANTHER" id="PTHR11904">
    <property type="entry name" value="METHYLTHIOADENOSINE/PURINE NUCLEOSIDE PHOSPHORYLASE"/>
    <property type="match status" value="1"/>
</dbReference>
<comment type="subunit">
    <text evidence="3">Homotrimer.</text>
</comment>
<evidence type="ECO:0000256" key="12">
    <source>
        <dbReference type="ARBA" id="ARBA00023970"/>
    </source>
</evidence>
<dbReference type="InterPro" id="IPR011268">
    <property type="entry name" value="Purine_phosphorylase"/>
</dbReference>
<evidence type="ECO:0000256" key="8">
    <source>
        <dbReference type="ARBA" id="ARBA00022726"/>
    </source>
</evidence>
<dbReference type="Proteomes" id="UP000274429">
    <property type="component" value="Unassembled WGS sequence"/>
</dbReference>
<evidence type="ECO:0000256" key="10">
    <source>
        <dbReference type="ARBA" id="ARBA00023929"/>
    </source>
</evidence>
<dbReference type="WBParaSite" id="TTAC_0000195601-mRNA-1">
    <property type="protein sequence ID" value="TTAC_0000195601-mRNA-1"/>
    <property type="gene ID" value="TTAC_0000195601"/>
</dbReference>
<dbReference type="NCBIfam" id="TIGR01697">
    <property type="entry name" value="PNPH-PUNA-XAPA"/>
    <property type="match status" value="1"/>
</dbReference>
<evidence type="ECO:0000256" key="11">
    <source>
        <dbReference type="ARBA" id="ARBA00023950"/>
    </source>
</evidence>
<dbReference type="GO" id="GO:0006166">
    <property type="term" value="P:purine ribonucleoside salvage"/>
    <property type="evidence" value="ECO:0007669"/>
    <property type="project" value="UniProtKB-KW"/>
</dbReference>
<evidence type="ECO:0000256" key="5">
    <source>
        <dbReference type="ARBA" id="ARBA00013834"/>
    </source>
</evidence>
<organism evidence="18">
    <name type="scientific">Hydatigena taeniaeformis</name>
    <name type="common">Feline tapeworm</name>
    <name type="synonym">Taenia taeniaeformis</name>
    <dbReference type="NCBI Taxonomy" id="6205"/>
    <lineage>
        <taxon>Eukaryota</taxon>
        <taxon>Metazoa</taxon>
        <taxon>Spiralia</taxon>
        <taxon>Lophotrochozoa</taxon>
        <taxon>Platyhelminthes</taxon>
        <taxon>Cestoda</taxon>
        <taxon>Eucestoda</taxon>
        <taxon>Cyclophyllidea</taxon>
        <taxon>Taeniidae</taxon>
        <taxon>Hydatigera</taxon>
    </lineage>
</organism>
<feature type="domain" description="Nucleoside phosphorylase" evidence="15">
    <location>
        <begin position="2"/>
        <end position="118"/>
    </location>
</feature>
<evidence type="ECO:0000256" key="14">
    <source>
        <dbReference type="ARBA" id="ARBA00033072"/>
    </source>
</evidence>
<gene>
    <name evidence="16" type="ORF">TTAC_LOCUS1943</name>
</gene>
<comment type="catalytic activity">
    <reaction evidence="9">
        <text>inosine + phosphate = alpha-D-ribose 1-phosphate + hypoxanthine</text>
        <dbReference type="Rhea" id="RHEA:27646"/>
        <dbReference type="ChEBI" id="CHEBI:17368"/>
        <dbReference type="ChEBI" id="CHEBI:17596"/>
        <dbReference type="ChEBI" id="CHEBI:43474"/>
        <dbReference type="ChEBI" id="CHEBI:57720"/>
        <dbReference type="EC" id="2.4.2.1"/>
    </reaction>
</comment>
<evidence type="ECO:0000256" key="7">
    <source>
        <dbReference type="ARBA" id="ARBA00022679"/>
    </source>
</evidence>
<evidence type="ECO:0000313" key="17">
    <source>
        <dbReference type="Proteomes" id="UP000274429"/>
    </source>
</evidence>
<keyword evidence="7" id="KW-0808">Transferase</keyword>
<keyword evidence="6" id="KW-0328">Glycosyltransferase</keyword>
<dbReference type="GO" id="GO:0004731">
    <property type="term" value="F:purine-nucleoside phosphorylase activity"/>
    <property type="evidence" value="ECO:0007669"/>
    <property type="project" value="UniProtKB-EC"/>
</dbReference>
<dbReference type="STRING" id="6205.A0A0R3WMG8"/>
<proteinExistence type="inferred from homology"/>
<evidence type="ECO:0000256" key="9">
    <source>
        <dbReference type="ARBA" id="ARBA00023918"/>
    </source>
</evidence>
<name>A0A0R3WMG8_HYDTA</name>
<dbReference type="SUPFAM" id="SSF53167">
    <property type="entry name" value="Purine and uridine phosphorylases"/>
    <property type="match status" value="3"/>
</dbReference>
<dbReference type="NCBIfam" id="NF006054">
    <property type="entry name" value="PRK08202.1"/>
    <property type="match status" value="1"/>
</dbReference>
<keyword evidence="17" id="KW-1185">Reference proteome</keyword>
<reference evidence="16 17" key="2">
    <citation type="submission" date="2018-11" db="EMBL/GenBank/DDBJ databases">
        <authorList>
            <consortium name="Pathogen Informatics"/>
        </authorList>
    </citation>
    <scope>NUCLEOTIDE SEQUENCE [LARGE SCALE GENOMIC DNA]</scope>
</reference>
<protein>
    <recommendedName>
        <fullName evidence="5">Purine nucleoside phosphorylase</fullName>
        <ecNumber evidence="4">2.4.2.1</ecNumber>
    </recommendedName>
    <alternativeName>
        <fullName evidence="14">Inosine phosphorylase</fullName>
    </alternativeName>
    <alternativeName>
        <fullName evidence="13">Inosine-guanosine phosphorylase</fullName>
    </alternativeName>
</protein>
<dbReference type="InterPro" id="IPR011270">
    <property type="entry name" value="Pur_Nuc_Pase_Ino/Guo-sp"/>
</dbReference>
<keyword evidence="8" id="KW-0660">Purine salvage</keyword>
<comment type="catalytic activity">
    <reaction evidence="10">
        <text>2'-deoxyguanosine + phosphate = 2-deoxy-alpha-D-ribose 1-phosphate + guanine</text>
        <dbReference type="Rhea" id="RHEA:27738"/>
        <dbReference type="ChEBI" id="CHEBI:16235"/>
        <dbReference type="ChEBI" id="CHEBI:17172"/>
        <dbReference type="ChEBI" id="CHEBI:43474"/>
        <dbReference type="ChEBI" id="CHEBI:57259"/>
        <dbReference type="EC" id="2.4.2.1"/>
    </reaction>
</comment>
<dbReference type="InterPro" id="IPR000845">
    <property type="entry name" value="Nucleoside_phosphorylase_d"/>
</dbReference>